<keyword evidence="2" id="KW-0472">Membrane</keyword>
<organism evidence="3 4">
    <name type="scientific">Xylaria flabelliformis</name>
    <dbReference type="NCBI Taxonomy" id="2512241"/>
    <lineage>
        <taxon>Eukaryota</taxon>
        <taxon>Fungi</taxon>
        <taxon>Dikarya</taxon>
        <taxon>Ascomycota</taxon>
        <taxon>Pezizomycotina</taxon>
        <taxon>Sordariomycetes</taxon>
        <taxon>Xylariomycetidae</taxon>
        <taxon>Xylariales</taxon>
        <taxon>Xylariaceae</taxon>
        <taxon>Xylaria</taxon>
    </lineage>
</organism>
<evidence type="ECO:0008006" key="5">
    <source>
        <dbReference type="Google" id="ProtNLM"/>
    </source>
</evidence>
<dbReference type="AlphaFoldDB" id="A0A553HIW3"/>
<dbReference type="EMBL" id="VFLP01000111">
    <property type="protein sequence ID" value="TRX87891.1"/>
    <property type="molecule type" value="Genomic_DNA"/>
</dbReference>
<feature type="transmembrane region" description="Helical" evidence="2">
    <location>
        <begin position="189"/>
        <end position="212"/>
    </location>
</feature>
<reference evidence="4" key="1">
    <citation type="submission" date="2019-06" db="EMBL/GenBank/DDBJ databases">
        <title>Draft genome sequence of the griseofulvin-producing fungus Xylaria cubensis strain G536.</title>
        <authorList>
            <person name="Mead M.E."/>
            <person name="Raja H.A."/>
            <person name="Steenwyk J.L."/>
            <person name="Knowles S.L."/>
            <person name="Oberlies N.H."/>
            <person name="Rokas A."/>
        </authorList>
    </citation>
    <scope>NUCLEOTIDE SEQUENCE [LARGE SCALE GENOMIC DNA]</scope>
    <source>
        <strain evidence="4">G536</strain>
    </source>
</reference>
<proteinExistence type="predicted"/>
<evidence type="ECO:0000256" key="1">
    <source>
        <dbReference type="SAM" id="MobiDB-lite"/>
    </source>
</evidence>
<evidence type="ECO:0000313" key="4">
    <source>
        <dbReference type="Proteomes" id="UP000319160"/>
    </source>
</evidence>
<dbReference type="Proteomes" id="UP000319160">
    <property type="component" value="Unassembled WGS sequence"/>
</dbReference>
<dbReference type="OrthoDB" id="4848821at2759"/>
<feature type="region of interest" description="Disordered" evidence="1">
    <location>
        <begin position="254"/>
        <end position="288"/>
    </location>
</feature>
<evidence type="ECO:0000313" key="3">
    <source>
        <dbReference type="EMBL" id="TRX87891.1"/>
    </source>
</evidence>
<keyword evidence="2" id="KW-1133">Transmembrane helix</keyword>
<evidence type="ECO:0000256" key="2">
    <source>
        <dbReference type="SAM" id="Phobius"/>
    </source>
</evidence>
<name>A0A553HIW3_9PEZI</name>
<gene>
    <name evidence="3" type="ORF">FHL15_011207</name>
</gene>
<keyword evidence="2" id="KW-0812">Transmembrane</keyword>
<protein>
    <recommendedName>
        <fullName evidence="5">Mid2 domain-containing protein</fullName>
    </recommendedName>
</protein>
<sequence length="288" mass="30795">MAFPTLPQSWSAPTSCFDTTDIYAVITTRDPEDTDVVGWEYWYGVPTNIVTGDCLPPSYITSAPYFGQTCPPGYRNARAFTTNIYNQGASATICCPGGTEGCEFVIGDQTFIATFTDNTRHEQRMTTFSGQSGSTLHAFGVTIVSTTPTSLDTSISSFSSTTSISTGSLAIQTSSPTSSAKPSGLSTGAAVGIGIGATLGAISLLLLGWLMYRRRAKKRSDNSTIIRDSERPAEPLGFTYCPSNAFPSPVAVMSEISNTKSHEPLHSQPQGHEFPLPDGQRPFRELPS</sequence>
<accession>A0A553HIW3</accession>
<keyword evidence="4" id="KW-1185">Reference proteome</keyword>
<comment type="caution">
    <text evidence="3">The sequence shown here is derived from an EMBL/GenBank/DDBJ whole genome shotgun (WGS) entry which is preliminary data.</text>
</comment>